<accession>A0A7J0C250</accession>
<evidence type="ECO:0000313" key="2">
    <source>
        <dbReference type="Proteomes" id="UP000498980"/>
    </source>
</evidence>
<dbReference type="Proteomes" id="UP000498980">
    <property type="component" value="Unassembled WGS sequence"/>
</dbReference>
<dbReference type="RefSeq" id="WP_173311587.1">
    <property type="nucleotide sequence ID" value="NZ_BLWC01000001.1"/>
</dbReference>
<dbReference type="EMBL" id="BLWC01000001">
    <property type="protein sequence ID" value="GFM96107.1"/>
    <property type="molecule type" value="Genomic_DNA"/>
</dbReference>
<proteinExistence type="predicted"/>
<organism evidence="1 2">
    <name type="scientific">Streptomyces fulvorobeus</name>
    <dbReference type="NCBI Taxonomy" id="284028"/>
    <lineage>
        <taxon>Bacteria</taxon>
        <taxon>Bacillati</taxon>
        <taxon>Actinomycetota</taxon>
        <taxon>Actinomycetes</taxon>
        <taxon>Kitasatosporales</taxon>
        <taxon>Streptomycetaceae</taxon>
        <taxon>Streptomyces</taxon>
    </lineage>
</organism>
<dbReference type="Gene3D" id="3.40.50.1110">
    <property type="entry name" value="SGNH hydrolase"/>
    <property type="match status" value="1"/>
</dbReference>
<gene>
    <name evidence="1" type="ORF">Sfulv_09180</name>
</gene>
<name>A0A7J0C250_9ACTN</name>
<reference evidence="1 2" key="1">
    <citation type="submission" date="2020-05" db="EMBL/GenBank/DDBJ databases">
        <title>Whole genome shotgun sequence of Streptomyces fulvorobeus NBRC 15897.</title>
        <authorList>
            <person name="Komaki H."/>
            <person name="Tamura T."/>
        </authorList>
    </citation>
    <scope>NUCLEOTIDE SEQUENCE [LARGE SCALE GENOMIC DNA]</scope>
    <source>
        <strain evidence="1 2">NBRC 15897</strain>
    </source>
</reference>
<evidence type="ECO:0000313" key="1">
    <source>
        <dbReference type="EMBL" id="GFM96107.1"/>
    </source>
</evidence>
<comment type="caution">
    <text evidence="1">The sequence shown here is derived from an EMBL/GenBank/DDBJ whole genome shotgun (WGS) entry which is preliminary data.</text>
</comment>
<dbReference type="SUPFAM" id="SSF52266">
    <property type="entry name" value="SGNH hydrolase"/>
    <property type="match status" value="1"/>
</dbReference>
<protein>
    <recommendedName>
        <fullName evidence="3">SGNH hydrolase-type esterase domain-containing protein</fullName>
    </recommendedName>
</protein>
<keyword evidence="2" id="KW-1185">Reference proteome</keyword>
<dbReference type="AlphaFoldDB" id="A0A7J0C250"/>
<evidence type="ECO:0008006" key="3">
    <source>
        <dbReference type="Google" id="ProtNLM"/>
    </source>
</evidence>
<sequence>MTSGFFDIIGNPHFDERYRGVARERLAVLSQRMRAVSERLDAVYVDMQTHPTGREESVWSSDGIHLNARGQAVLGTEIIRALGARLGNN</sequence>
<dbReference type="InterPro" id="IPR036514">
    <property type="entry name" value="SGNH_hydro_sf"/>
</dbReference>